<gene>
    <name evidence="1" type="ORF">BU16DRAFT_562995</name>
</gene>
<accession>A0A6A6QQN4</accession>
<reference evidence="1" key="1">
    <citation type="journal article" date="2020" name="Stud. Mycol.">
        <title>101 Dothideomycetes genomes: a test case for predicting lifestyles and emergence of pathogens.</title>
        <authorList>
            <person name="Haridas S."/>
            <person name="Albert R."/>
            <person name="Binder M."/>
            <person name="Bloem J."/>
            <person name="Labutti K."/>
            <person name="Salamov A."/>
            <person name="Andreopoulos B."/>
            <person name="Baker S."/>
            <person name="Barry K."/>
            <person name="Bills G."/>
            <person name="Bluhm B."/>
            <person name="Cannon C."/>
            <person name="Castanera R."/>
            <person name="Culley D."/>
            <person name="Daum C."/>
            <person name="Ezra D."/>
            <person name="Gonzalez J."/>
            <person name="Henrissat B."/>
            <person name="Kuo A."/>
            <person name="Liang C."/>
            <person name="Lipzen A."/>
            <person name="Lutzoni F."/>
            <person name="Magnuson J."/>
            <person name="Mondo S."/>
            <person name="Nolan M."/>
            <person name="Ohm R."/>
            <person name="Pangilinan J."/>
            <person name="Park H.-J."/>
            <person name="Ramirez L."/>
            <person name="Alfaro M."/>
            <person name="Sun H."/>
            <person name="Tritt A."/>
            <person name="Yoshinaga Y."/>
            <person name="Zwiers L.-H."/>
            <person name="Turgeon B."/>
            <person name="Goodwin S."/>
            <person name="Spatafora J."/>
            <person name="Crous P."/>
            <person name="Grigoriev I."/>
        </authorList>
    </citation>
    <scope>NUCLEOTIDE SEQUENCE</scope>
    <source>
        <strain evidence="1">CBS 269.34</strain>
    </source>
</reference>
<dbReference type="AlphaFoldDB" id="A0A6A6QQN4"/>
<proteinExistence type="predicted"/>
<dbReference type="Proteomes" id="UP000799750">
    <property type="component" value="Unassembled WGS sequence"/>
</dbReference>
<organism evidence="1 2">
    <name type="scientific">Lophium mytilinum</name>
    <dbReference type="NCBI Taxonomy" id="390894"/>
    <lineage>
        <taxon>Eukaryota</taxon>
        <taxon>Fungi</taxon>
        <taxon>Dikarya</taxon>
        <taxon>Ascomycota</taxon>
        <taxon>Pezizomycotina</taxon>
        <taxon>Dothideomycetes</taxon>
        <taxon>Pleosporomycetidae</taxon>
        <taxon>Mytilinidiales</taxon>
        <taxon>Mytilinidiaceae</taxon>
        <taxon>Lophium</taxon>
    </lineage>
</organism>
<sequence length="310" mass="34883">MSRLLKLPRELRILIIKSVITSSSPPVNALWPWVVDKSSWQLHKETLEALDRTGRNFSLEIQFMNEQVFWLRWTMIPAVVSQVDTFTTTIHQVKTEACQGGWMGFPCRVPASCFFSTLDHFLKFGPVHRGHIEFPTKVNIVQPAQVTIKTAVYDIQTPKNLPEGTVIAPEAFGWAFQLGQVPESHDPNKRYLIHPKAFGDYLFMHINQFVLDLDSVVRVAFCTPPSLDPYVASMGATLFESVGTIKFTVDGELYREVDLAAKLAALPPDGPPRLFSAGNSPGFKVWREKTYKGREDAGLKVVRHDATQEG</sequence>
<name>A0A6A6QQN4_9PEZI</name>
<evidence type="ECO:0000313" key="2">
    <source>
        <dbReference type="Proteomes" id="UP000799750"/>
    </source>
</evidence>
<dbReference type="EMBL" id="MU004191">
    <property type="protein sequence ID" value="KAF2494043.1"/>
    <property type="molecule type" value="Genomic_DNA"/>
</dbReference>
<protein>
    <submittedName>
        <fullName evidence="1">Uncharacterized protein</fullName>
    </submittedName>
</protein>
<dbReference type="OrthoDB" id="2823490at2759"/>
<evidence type="ECO:0000313" key="1">
    <source>
        <dbReference type="EMBL" id="KAF2494043.1"/>
    </source>
</evidence>
<keyword evidence="2" id="KW-1185">Reference proteome</keyword>